<dbReference type="Proteomes" id="UP000271650">
    <property type="component" value="Chromosome"/>
</dbReference>
<gene>
    <name evidence="1" type="ORF">EC580_010185</name>
</gene>
<proteinExistence type="predicted"/>
<reference evidence="1 2" key="1">
    <citation type="journal article" date="2019" name="Int. J. Syst. Evol. Microbiol.">
        <title>Acidithiobacillus sulfuriphilus sp. nov.: an extremely acidophilic sulfur-oxidizing chemolithotroph isolated from a neutral pH environment.</title>
        <authorList>
            <person name="Falagan C."/>
            <person name="Moya-Beltran A."/>
            <person name="Castro M."/>
            <person name="Quatrini R."/>
            <person name="Johnson D.B."/>
        </authorList>
    </citation>
    <scope>NUCLEOTIDE SEQUENCE [LARGE SCALE GENOMIC DNA]</scope>
    <source>
        <strain evidence="1 2">CJ-2</strain>
    </source>
</reference>
<organism evidence="1 2">
    <name type="scientific">Acidithiobacillus sulfuriphilus</name>
    <dbReference type="NCBI Taxonomy" id="1867749"/>
    <lineage>
        <taxon>Bacteria</taxon>
        <taxon>Pseudomonadati</taxon>
        <taxon>Pseudomonadota</taxon>
        <taxon>Acidithiobacillia</taxon>
        <taxon>Acidithiobacillales</taxon>
        <taxon>Acidithiobacillaceae</taxon>
        <taxon>Acidithiobacillus</taxon>
    </lineage>
</organism>
<accession>A0ACD5HM30</accession>
<evidence type="ECO:0000313" key="1">
    <source>
        <dbReference type="EMBL" id="XRI76323.1"/>
    </source>
</evidence>
<protein>
    <submittedName>
        <fullName evidence="1">Cytochrome ubiquinol oxidase subunit I</fullName>
    </submittedName>
</protein>
<dbReference type="EMBL" id="CP127527">
    <property type="protein sequence ID" value="XRI76323.1"/>
    <property type="molecule type" value="Genomic_DNA"/>
</dbReference>
<keyword evidence="2" id="KW-1185">Reference proteome</keyword>
<sequence>MIMENALPVLLSRLDFAWITTMHIIWPPMTIGMSFLLFFLEVAWLRSKDERWYKLNRFFEKIFIINFGAGVATGVTMEMAFGILYGPFSQAVGPFFGNILGFETITAFMYEAGFIGLMVFGWGKISKGMHLFATFNVAVASSLSAYWILVANSWMQSPNGVQYKDGLFQVTNWWNAIFNDNSLWGFPHMWVATFELSLFIFAGVSAWFILKNRNAKLFTKALKPTMLALLIITPLQIYLGDGLGRSVAETQPTSLAAMEGHFHTYLPNGQPNTAWNLIAIPDDAKGENLFSIQIPHVLSLLETHTWNGMVSGMDQFPMNDRPPVLLPFYGFRVMVAIGSFLFLVALWALVLRLKGKFSTRELQKRPIFLKALVFSAFLPYIAIWTGWWTREVGRQPWVVYGMMRTYEGVSKMSMTQEIIWFAGYIVFELAVWAGAWYFFSRVIAKGVDDIPSSAEVHGEHGHAAPAGGGMAKPAFAKPLLKEER</sequence>
<evidence type="ECO:0000313" key="2">
    <source>
        <dbReference type="Proteomes" id="UP000271650"/>
    </source>
</evidence>
<name>A0ACD5HM30_9PROT</name>